<proteinExistence type="predicted"/>
<name>A0A3D9QUJ0_9BACL</name>
<dbReference type="SUPFAM" id="SSF160379">
    <property type="entry name" value="SP0830-like"/>
    <property type="match status" value="1"/>
</dbReference>
<dbReference type="RefSeq" id="WP_116191814.1">
    <property type="nucleotide sequence ID" value="NZ_QTTN01000041.1"/>
</dbReference>
<dbReference type="Gene3D" id="3.30.70.1280">
    <property type="entry name" value="SP0830-like domains"/>
    <property type="match status" value="1"/>
</dbReference>
<evidence type="ECO:0000313" key="1">
    <source>
        <dbReference type="EMBL" id="REE67659.1"/>
    </source>
</evidence>
<gene>
    <name evidence="1" type="ORF">A8990_14119</name>
</gene>
<evidence type="ECO:0000313" key="2">
    <source>
        <dbReference type="Proteomes" id="UP000256304"/>
    </source>
</evidence>
<dbReference type="OrthoDB" id="9806494at2"/>
<keyword evidence="2" id="KW-1185">Reference proteome</keyword>
<dbReference type="PANTHER" id="PTHR36439:SF1">
    <property type="entry name" value="DUF1697 DOMAIN-CONTAINING PROTEIN"/>
    <property type="match status" value="1"/>
</dbReference>
<dbReference type="PANTHER" id="PTHR36439">
    <property type="entry name" value="BLL4334 PROTEIN"/>
    <property type="match status" value="1"/>
</dbReference>
<sequence length="186" mass="20529">MAIHIALLRGINVGGKNKIKMAELREALEASGIQRVQTYIQSGNILFESEKEEPELCKHIEQVIEASFGLSIRVIIRSAAEMEHIAANRPFTEAQVAKAAASCEGECLYVSMMLDAPKPDKLSKLEAFDAGADQWILAGRDLYLLFAESVRGSKLAVQADKLSQPTTVRNWNTVNKLIELAREMEG</sequence>
<dbReference type="EMBL" id="QTTN01000041">
    <property type="protein sequence ID" value="REE67659.1"/>
    <property type="molecule type" value="Genomic_DNA"/>
</dbReference>
<dbReference type="InterPro" id="IPR012545">
    <property type="entry name" value="DUF1697"/>
</dbReference>
<dbReference type="PIRSF" id="PIRSF008502">
    <property type="entry name" value="UCP008502"/>
    <property type="match status" value="1"/>
</dbReference>
<dbReference type="Pfam" id="PF08002">
    <property type="entry name" value="DUF1697"/>
    <property type="match status" value="1"/>
</dbReference>
<accession>A0A3D9QUJ0</accession>
<organism evidence="1 2">
    <name type="scientific">Paenibacillus taihuensis</name>
    <dbReference type="NCBI Taxonomy" id="1156355"/>
    <lineage>
        <taxon>Bacteria</taxon>
        <taxon>Bacillati</taxon>
        <taxon>Bacillota</taxon>
        <taxon>Bacilli</taxon>
        <taxon>Bacillales</taxon>
        <taxon>Paenibacillaceae</taxon>
        <taxon>Paenibacillus</taxon>
    </lineage>
</organism>
<dbReference type="AlphaFoldDB" id="A0A3D9QUJ0"/>
<dbReference type="Proteomes" id="UP000256304">
    <property type="component" value="Unassembled WGS sequence"/>
</dbReference>
<protein>
    <submittedName>
        <fullName evidence="1">Uncharacterized protein (DUF1697 family)</fullName>
    </submittedName>
</protein>
<comment type="caution">
    <text evidence="1">The sequence shown here is derived from an EMBL/GenBank/DDBJ whole genome shotgun (WGS) entry which is preliminary data.</text>
</comment>
<reference evidence="1 2" key="1">
    <citation type="submission" date="2018-08" db="EMBL/GenBank/DDBJ databases">
        <title>Genomic Encyclopedia of Type Strains, Phase III (KMG-III): the genomes of soil and plant-associated and newly described type strains.</title>
        <authorList>
            <person name="Whitman W."/>
        </authorList>
    </citation>
    <scope>NUCLEOTIDE SEQUENCE [LARGE SCALE GENOMIC DNA]</scope>
    <source>
        <strain evidence="1 2">CGMCC 1.10966</strain>
    </source>
</reference>